<dbReference type="Proteomes" id="UP000829720">
    <property type="component" value="Unassembled WGS sequence"/>
</dbReference>
<dbReference type="AlphaFoldDB" id="A0A8T3CYT8"/>
<name>A0A8T3CYT8_9TELE</name>
<gene>
    <name evidence="2" type="ORF">AGOR_G00173240</name>
</gene>
<dbReference type="EMBL" id="JAERUA010000016">
    <property type="protein sequence ID" value="KAI1888872.1"/>
    <property type="molecule type" value="Genomic_DNA"/>
</dbReference>
<organism evidence="2 3">
    <name type="scientific">Albula goreensis</name>
    <dbReference type="NCBI Taxonomy" id="1534307"/>
    <lineage>
        <taxon>Eukaryota</taxon>
        <taxon>Metazoa</taxon>
        <taxon>Chordata</taxon>
        <taxon>Craniata</taxon>
        <taxon>Vertebrata</taxon>
        <taxon>Euteleostomi</taxon>
        <taxon>Actinopterygii</taxon>
        <taxon>Neopterygii</taxon>
        <taxon>Teleostei</taxon>
        <taxon>Albuliformes</taxon>
        <taxon>Albulidae</taxon>
        <taxon>Albula</taxon>
    </lineage>
</organism>
<sequence>MQMSMTCQPSPPIPGGHYTPRPMFGRGGLGGVNLRRLKFGIAKQALLATSNRVSLQNLDSIVSRQSDVIRLQ</sequence>
<protein>
    <submittedName>
        <fullName evidence="2">Uncharacterized protein</fullName>
    </submittedName>
</protein>
<evidence type="ECO:0000256" key="1">
    <source>
        <dbReference type="SAM" id="MobiDB-lite"/>
    </source>
</evidence>
<evidence type="ECO:0000313" key="2">
    <source>
        <dbReference type="EMBL" id="KAI1888872.1"/>
    </source>
</evidence>
<comment type="caution">
    <text evidence="2">The sequence shown here is derived from an EMBL/GenBank/DDBJ whole genome shotgun (WGS) entry which is preliminary data.</text>
</comment>
<feature type="region of interest" description="Disordered" evidence="1">
    <location>
        <begin position="1"/>
        <end position="22"/>
    </location>
</feature>
<reference evidence="2" key="1">
    <citation type="submission" date="2021-01" db="EMBL/GenBank/DDBJ databases">
        <authorList>
            <person name="Zahm M."/>
            <person name="Roques C."/>
            <person name="Cabau C."/>
            <person name="Klopp C."/>
            <person name="Donnadieu C."/>
            <person name="Jouanno E."/>
            <person name="Lampietro C."/>
            <person name="Louis A."/>
            <person name="Herpin A."/>
            <person name="Echchiki A."/>
            <person name="Berthelot C."/>
            <person name="Parey E."/>
            <person name="Roest-Crollius H."/>
            <person name="Braasch I."/>
            <person name="Postlethwait J."/>
            <person name="Bobe J."/>
            <person name="Montfort J."/>
            <person name="Bouchez O."/>
            <person name="Begum T."/>
            <person name="Mejri S."/>
            <person name="Adams A."/>
            <person name="Chen W.-J."/>
            <person name="Guiguen Y."/>
        </authorList>
    </citation>
    <scope>NUCLEOTIDE SEQUENCE</scope>
    <source>
        <tissue evidence="2">Blood</tissue>
    </source>
</reference>
<evidence type="ECO:0000313" key="3">
    <source>
        <dbReference type="Proteomes" id="UP000829720"/>
    </source>
</evidence>
<proteinExistence type="predicted"/>
<accession>A0A8T3CYT8</accession>
<keyword evidence="3" id="KW-1185">Reference proteome</keyword>